<dbReference type="PANTHER" id="PTHR12566:SF12">
    <property type="entry name" value="TRANSLATIONAL REGULATOR ORB2"/>
    <property type="match status" value="1"/>
</dbReference>
<dbReference type="GO" id="GO:0005634">
    <property type="term" value="C:nucleus"/>
    <property type="evidence" value="ECO:0007669"/>
    <property type="project" value="TreeGrafter"/>
</dbReference>
<dbReference type="InterPro" id="IPR034819">
    <property type="entry name" value="CPEB"/>
</dbReference>
<evidence type="ECO:0000313" key="3">
    <source>
        <dbReference type="Proteomes" id="UP000095283"/>
    </source>
</evidence>
<accession>A0A1I7XPC3</accession>
<dbReference type="SMART" id="SM00360">
    <property type="entry name" value="RRM"/>
    <property type="match status" value="2"/>
</dbReference>
<evidence type="ECO:0000259" key="2">
    <source>
        <dbReference type="PROSITE" id="PS50102"/>
    </source>
</evidence>
<dbReference type="GO" id="GO:0008135">
    <property type="term" value="F:translation factor activity, RNA binding"/>
    <property type="evidence" value="ECO:0007669"/>
    <property type="project" value="TreeGrafter"/>
</dbReference>
<dbReference type="GO" id="GO:0000900">
    <property type="term" value="F:mRNA regulatory element binding translation repressor activity"/>
    <property type="evidence" value="ECO:0007669"/>
    <property type="project" value="TreeGrafter"/>
</dbReference>
<dbReference type="GO" id="GO:0003730">
    <property type="term" value="F:mRNA 3'-UTR binding"/>
    <property type="evidence" value="ECO:0007669"/>
    <property type="project" value="InterPro"/>
</dbReference>
<evidence type="ECO:0000313" key="4">
    <source>
        <dbReference type="WBParaSite" id="Hba_19388"/>
    </source>
</evidence>
<proteinExistence type="predicted"/>
<dbReference type="InterPro" id="IPR012677">
    <property type="entry name" value="Nucleotide-bd_a/b_plait_sf"/>
</dbReference>
<dbReference type="GO" id="GO:0043022">
    <property type="term" value="F:ribosome binding"/>
    <property type="evidence" value="ECO:0007669"/>
    <property type="project" value="TreeGrafter"/>
</dbReference>
<dbReference type="SUPFAM" id="SSF54928">
    <property type="entry name" value="RNA-binding domain, RBD"/>
    <property type="match status" value="1"/>
</dbReference>
<dbReference type="GO" id="GO:0005737">
    <property type="term" value="C:cytoplasm"/>
    <property type="evidence" value="ECO:0007669"/>
    <property type="project" value="TreeGrafter"/>
</dbReference>
<dbReference type="Gene3D" id="3.30.70.330">
    <property type="match status" value="2"/>
</dbReference>
<dbReference type="PANTHER" id="PTHR12566">
    <property type="entry name" value="CYTOPLASMIC POLYADENYLATION ELEMENT BINDING PROTEIN CPEB"/>
    <property type="match status" value="1"/>
</dbReference>
<organism evidence="3 4">
    <name type="scientific">Heterorhabditis bacteriophora</name>
    <name type="common">Entomopathogenic nematode worm</name>
    <dbReference type="NCBI Taxonomy" id="37862"/>
    <lineage>
        <taxon>Eukaryota</taxon>
        <taxon>Metazoa</taxon>
        <taxon>Ecdysozoa</taxon>
        <taxon>Nematoda</taxon>
        <taxon>Chromadorea</taxon>
        <taxon>Rhabditida</taxon>
        <taxon>Rhabditina</taxon>
        <taxon>Rhabditomorpha</taxon>
        <taxon>Strongyloidea</taxon>
        <taxon>Heterorhabditidae</taxon>
        <taxon>Heterorhabditis</taxon>
    </lineage>
</organism>
<dbReference type="InterPro" id="IPR035979">
    <property type="entry name" value="RBD_domain_sf"/>
</dbReference>
<dbReference type="Pfam" id="PF16367">
    <property type="entry name" value="RRM_7"/>
    <property type="match status" value="1"/>
</dbReference>
<dbReference type="AlphaFoldDB" id="A0A1I7XPC3"/>
<dbReference type="PROSITE" id="PS50102">
    <property type="entry name" value="RRM"/>
    <property type="match status" value="2"/>
</dbReference>
<dbReference type="GO" id="GO:0045202">
    <property type="term" value="C:synapse"/>
    <property type="evidence" value="ECO:0007669"/>
    <property type="project" value="TreeGrafter"/>
</dbReference>
<name>A0A1I7XPC3_HETBA</name>
<dbReference type="InterPro" id="IPR000504">
    <property type="entry name" value="RRM_dom"/>
</dbReference>
<keyword evidence="3" id="KW-1185">Reference proteome</keyword>
<feature type="domain" description="RRM" evidence="2">
    <location>
        <begin position="224"/>
        <end position="295"/>
    </location>
</feature>
<dbReference type="WBParaSite" id="Hba_19388">
    <property type="protein sequence ID" value="Hba_19388"/>
    <property type="gene ID" value="Hba_19388"/>
</dbReference>
<evidence type="ECO:0000256" key="1">
    <source>
        <dbReference type="PROSITE-ProRule" id="PRU00176"/>
    </source>
</evidence>
<protein>
    <submittedName>
        <fullName evidence="4">RRM domain-containing protein</fullName>
    </submittedName>
</protein>
<sequence length="503" mass="56605">MLRSLRSCVTRMAVPWIVKRYQELGTVKDRPRSALCGDLSSKASLTGSCMSQCLSPSVNNSFEDVHHSRNGGSFSEFWNPWAPDLHYHGYDPELDVYETLARSRDITTDYSRKVFIGGLPMGLSGEKICEFFSSFGHVTVDWPHRERSPHLPPHGYAFVVFASTDSVRLLISKCIFMQGKLCIRMFCSSTIGERDKVVQVRPWCNSDRVFYNGGFNYHNLDMRYSVFIGGVPRTTTAAELAYVLQSSIGNVAMVSIEVDYDTEYPKGAARVVFCHRESYVSAVARRHIIIHSSEQQKEVCSENTLFFTNLEQKYHLSTFSHRQQLVSWQDESYGGNGYGYSNGSGFVNRMCKKSKTLTDNYHLYSQSGSTITSRDRLTPLSSIHRSSRQYLNEVHRSTGFSYQNSGSFGAIGTGYDAFCYHCILCDSFDGYCDFDGSTCIGAQCASRSAMLQEGLIRVQKLCVSADYIVGCRPSVLWNGIEGKECVCKGQLFMLSSRINQDFT</sequence>
<dbReference type="GO" id="GO:0043005">
    <property type="term" value="C:neuron projection"/>
    <property type="evidence" value="ECO:0007669"/>
    <property type="project" value="TreeGrafter"/>
</dbReference>
<feature type="domain" description="RRM" evidence="2">
    <location>
        <begin position="112"/>
        <end position="180"/>
    </location>
</feature>
<reference evidence="4" key="1">
    <citation type="submission" date="2016-11" db="UniProtKB">
        <authorList>
            <consortium name="WormBaseParasite"/>
        </authorList>
    </citation>
    <scope>IDENTIFICATION</scope>
</reference>
<dbReference type="Proteomes" id="UP000095283">
    <property type="component" value="Unplaced"/>
</dbReference>
<dbReference type="GO" id="GO:2000766">
    <property type="term" value="P:negative regulation of cytoplasmic translation"/>
    <property type="evidence" value="ECO:0007669"/>
    <property type="project" value="TreeGrafter"/>
</dbReference>
<keyword evidence="1" id="KW-0694">RNA-binding</keyword>